<proteinExistence type="predicted"/>
<dbReference type="Proteomes" id="UP000001318">
    <property type="component" value="Plasmid pCSL1"/>
</dbReference>
<dbReference type="KEGG" id="cms:pCSL0053"/>
<gene>
    <name evidence="1" type="ordered locus">pCSL0053</name>
</gene>
<dbReference type="GeneID" id="29472847"/>
<keyword evidence="1" id="KW-0614">Plasmid</keyword>
<accession>B0RJA6</accession>
<dbReference type="HOGENOM" id="CLU_2179182_0_0_11"/>
<keyword evidence="2" id="KW-1185">Reference proteome</keyword>
<name>B0RJA6_CLASE</name>
<evidence type="ECO:0000313" key="2">
    <source>
        <dbReference type="Proteomes" id="UP000001318"/>
    </source>
</evidence>
<organism evidence="1 2">
    <name type="scientific">Clavibacter sepedonicus</name>
    <name type="common">Clavibacter michiganensis subsp. sepedonicus</name>
    <dbReference type="NCBI Taxonomy" id="31964"/>
    <lineage>
        <taxon>Bacteria</taxon>
        <taxon>Bacillati</taxon>
        <taxon>Actinomycetota</taxon>
        <taxon>Actinomycetes</taxon>
        <taxon>Micrococcales</taxon>
        <taxon>Microbacteriaceae</taxon>
        <taxon>Clavibacter</taxon>
    </lineage>
</organism>
<sequence>MSQPASDGEAESRLEAWERAAADLLEGHDCSAAAERAYRRTVRAEREAGMTRRALSEIRTAVDGANLDAGANASALGTIRLILEDAEMRRLGQALVDDEPDAGQDSSWT</sequence>
<reference evidence="1 2" key="1">
    <citation type="journal article" date="2008" name="J. Bacteriol.">
        <title>Genome of the actinomycete plant pathogen Clavibacter michiganensis subsp. sepedonicus suggests recent niche adaptation.</title>
        <authorList>
            <person name="Bentley S.D."/>
            <person name="Corton C."/>
            <person name="Brown S.E."/>
            <person name="Barron A."/>
            <person name="Clark L."/>
            <person name="Doggett J."/>
            <person name="Harris B."/>
            <person name="Ormond D."/>
            <person name="Quail M.A."/>
            <person name="May G."/>
            <person name="Francis D."/>
            <person name="Knudson D."/>
            <person name="Parkhill J."/>
            <person name="Ishimaru C.A."/>
        </authorList>
    </citation>
    <scope>NUCLEOTIDE SEQUENCE [LARGE SCALE GENOMIC DNA]</scope>
    <source>
        <strain evidence="2">ATCC 33113 / DSM 20744 / JCM 9667 / LMG 2889 / ICMP 2535 / C-1</strain>
    </source>
</reference>
<dbReference type="EMBL" id="AM849036">
    <property type="protein sequence ID" value="CAQ03296.1"/>
    <property type="molecule type" value="Genomic_DNA"/>
</dbReference>
<evidence type="ECO:0000313" key="1">
    <source>
        <dbReference type="EMBL" id="CAQ03296.1"/>
    </source>
</evidence>
<dbReference type="AlphaFoldDB" id="B0RJA6"/>
<dbReference type="RefSeq" id="WP_012300363.1">
    <property type="nucleotide sequence ID" value="NC_010408.1"/>
</dbReference>
<geneLocation type="plasmid" evidence="1 2">
    <name>pCSL1</name>
</geneLocation>
<protein>
    <submittedName>
        <fullName evidence="1">Uncharacterized protein</fullName>
    </submittedName>
</protein>